<keyword evidence="3" id="KW-1185">Reference proteome</keyword>
<dbReference type="InterPro" id="IPR006311">
    <property type="entry name" value="TAT_signal"/>
</dbReference>
<dbReference type="EMBL" id="BAABDE010000020">
    <property type="protein sequence ID" value="GAA3808255.1"/>
    <property type="molecule type" value="Genomic_DNA"/>
</dbReference>
<comment type="caution">
    <text evidence="2">The sequence shown here is derived from an EMBL/GenBank/DDBJ whole genome shotgun (WGS) entry which is preliminary data.</text>
</comment>
<dbReference type="Gene3D" id="3.40.190.10">
    <property type="entry name" value="Periplasmic binding protein-like II"/>
    <property type="match status" value="2"/>
</dbReference>
<evidence type="ECO:0000313" key="3">
    <source>
        <dbReference type="Proteomes" id="UP001501009"/>
    </source>
</evidence>
<evidence type="ECO:0000256" key="1">
    <source>
        <dbReference type="ARBA" id="ARBA00022729"/>
    </source>
</evidence>
<dbReference type="PROSITE" id="PS51318">
    <property type="entry name" value="TAT"/>
    <property type="match status" value="1"/>
</dbReference>
<sequence>MARGHPMALPCSNAGPLYGTPHQRGTLNMSTFSRRHVLATGAALGVGALGATTTPAAAAPAGFRGKGGREETRTLDELYQAALAEGGKLVVYAGGDTPTQQDGTKAAFKARFPEIDLTLIVDYSKYHDVRVDNQFATDTLVPDVVQFQTLQDFDRWKQQGRLLHYKPAGFAKVHDAFKDPQGAWVATGAIAFSFLYDTATVGAKTPLTPRDLVDPKWKGRIASAYPHDDDAVLYLFTLYARTYGWDWVARFAAQDVQFARGSNSPGDAVFGGQKTIGVGTAGSAVSSSPVTFAVGAGHPFMGWGQRTAILKQARNSTAAKLFLNWQLSKEMQNGSFNGWSVRTDITPPSGLKPLWEYPNAHVDGFPRFMADRAGIERWKQTFALYFGEVKGDPTPGWLGLHPGA</sequence>
<dbReference type="Proteomes" id="UP001501009">
    <property type="component" value="Unassembled WGS sequence"/>
</dbReference>
<dbReference type="PANTHER" id="PTHR30006:SF2">
    <property type="entry name" value="ABC TRANSPORTER SUBSTRATE-BINDING PROTEIN"/>
    <property type="match status" value="1"/>
</dbReference>
<protein>
    <submittedName>
        <fullName evidence="2">Extracellular solute-binding protein</fullName>
    </submittedName>
</protein>
<reference evidence="3" key="1">
    <citation type="journal article" date="2019" name="Int. J. Syst. Evol. Microbiol.">
        <title>The Global Catalogue of Microorganisms (GCM) 10K type strain sequencing project: providing services to taxonomists for standard genome sequencing and annotation.</title>
        <authorList>
            <consortium name="The Broad Institute Genomics Platform"/>
            <consortium name="The Broad Institute Genome Sequencing Center for Infectious Disease"/>
            <person name="Wu L."/>
            <person name="Ma J."/>
        </authorList>
    </citation>
    <scope>NUCLEOTIDE SEQUENCE [LARGE SCALE GENOMIC DNA]</scope>
    <source>
        <strain evidence="3">JCM 17138</strain>
    </source>
</reference>
<keyword evidence="1" id="KW-0732">Signal</keyword>
<dbReference type="SUPFAM" id="SSF53850">
    <property type="entry name" value="Periplasmic binding protein-like II"/>
    <property type="match status" value="1"/>
</dbReference>
<proteinExistence type="predicted"/>
<dbReference type="Pfam" id="PF13343">
    <property type="entry name" value="SBP_bac_6"/>
    <property type="match status" value="1"/>
</dbReference>
<gene>
    <name evidence="2" type="ORF">GCM10022403_048050</name>
</gene>
<evidence type="ECO:0000313" key="2">
    <source>
        <dbReference type="EMBL" id="GAA3808255.1"/>
    </source>
</evidence>
<name>A0ABP7I5Z1_9ACTN</name>
<accession>A0ABP7I5Z1</accession>
<organism evidence="2 3">
    <name type="scientific">Streptomyces coacervatus</name>
    <dbReference type="NCBI Taxonomy" id="647381"/>
    <lineage>
        <taxon>Bacteria</taxon>
        <taxon>Bacillati</taxon>
        <taxon>Actinomycetota</taxon>
        <taxon>Actinomycetes</taxon>
        <taxon>Kitasatosporales</taxon>
        <taxon>Streptomycetaceae</taxon>
        <taxon>Streptomyces</taxon>
    </lineage>
</organism>
<dbReference type="PANTHER" id="PTHR30006">
    <property type="entry name" value="THIAMINE-BINDING PERIPLASMIC PROTEIN-RELATED"/>
    <property type="match status" value="1"/>
</dbReference>